<dbReference type="InterPro" id="IPR003954">
    <property type="entry name" value="RRM_euk-type"/>
</dbReference>
<dbReference type="Gene3D" id="3.30.70.330">
    <property type="match status" value="1"/>
</dbReference>
<dbReference type="Proteomes" id="UP000476411">
    <property type="component" value="Chromosome"/>
</dbReference>
<dbReference type="SMART" id="SM00361">
    <property type="entry name" value="RRM_1"/>
    <property type="match status" value="1"/>
</dbReference>
<reference evidence="4 5" key="1">
    <citation type="submission" date="2020-01" db="EMBL/GenBank/DDBJ databases">
        <title>Complete genome sequence of Chitinophaga sp. H33E-04 isolated from quinoa roots.</title>
        <authorList>
            <person name="Weon H.-Y."/>
            <person name="Lee S.A."/>
        </authorList>
    </citation>
    <scope>NUCLEOTIDE SEQUENCE [LARGE SCALE GENOMIC DNA]</scope>
    <source>
        <strain evidence="4 5">H33E-04</strain>
    </source>
</reference>
<keyword evidence="1" id="KW-0694">RNA-binding</keyword>
<dbReference type="PROSITE" id="PS50102">
    <property type="entry name" value="RRM"/>
    <property type="match status" value="1"/>
</dbReference>
<dbReference type="RefSeq" id="WP_162331096.1">
    <property type="nucleotide sequence ID" value="NZ_CP048113.1"/>
</dbReference>
<evidence type="ECO:0000313" key="5">
    <source>
        <dbReference type="Proteomes" id="UP000476411"/>
    </source>
</evidence>
<protein>
    <submittedName>
        <fullName evidence="4">RNA-binding protein</fullName>
    </submittedName>
</protein>
<dbReference type="PANTHER" id="PTHR48027">
    <property type="entry name" value="HETEROGENEOUS NUCLEAR RIBONUCLEOPROTEIN 87F-RELATED"/>
    <property type="match status" value="1"/>
</dbReference>
<gene>
    <name evidence="4" type="ORF">GWR21_07310</name>
</gene>
<dbReference type="InterPro" id="IPR012677">
    <property type="entry name" value="Nucleotide-bd_a/b_plait_sf"/>
</dbReference>
<evidence type="ECO:0000313" key="4">
    <source>
        <dbReference type="EMBL" id="QHS59399.1"/>
    </source>
</evidence>
<dbReference type="GO" id="GO:0003723">
    <property type="term" value="F:RNA binding"/>
    <property type="evidence" value="ECO:0007669"/>
    <property type="project" value="UniProtKB-KW"/>
</dbReference>
<accession>A0A6B9ZCC7</accession>
<dbReference type="KEGG" id="chih:GWR21_07310"/>
<dbReference type="InterPro" id="IPR000504">
    <property type="entry name" value="RRM_dom"/>
</dbReference>
<dbReference type="SUPFAM" id="SSF54928">
    <property type="entry name" value="RNA-binding domain, RBD"/>
    <property type="match status" value="1"/>
</dbReference>
<dbReference type="EMBL" id="CP048113">
    <property type="protein sequence ID" value="QHS59399.1"/>
    <property type="molecule type" value="Genomic_DNA"/>
</dbReference>
<sequence>MDIYVSNLSPYVANEDLINQFSKFGVVNSANVIFDKFTNRSRGFGFVNMPNDAEAQKAIQEMDGSSVEGKTIAVSKARPREERPARSYNNNQW</sequence>
<name>A0A6B9ZCC7_9BACT</name>
<evidence type="ECO:0000259" key="3">
    <source>
        <dbReference type="PROSITE" id="PS50102"/>
    </source>
</evidence>
<dbReference type="SMART" id="SM00360">
    <property type="entry name" value="RRM"/>
    <property type="match status" value="1"/>
</dbReference>
<keyword evidence="5" id="KW-1185">Reference proteome</keyword>
<organism evidence="4 5">
    <name type="scientific">Chitinophaga agri</name>
    <dbReference type="NCBI Taxonomy" id="2703787"/>
    <lineage>
        <taxon>Bacteria</taxon>
        <taxon>Pseudomonadati</taxon>
        <taxon>Bacteroidota</taxon>
        <taxon>Chitinophagia</taxon>
        <taxon>Chitinophagales</taxon>
        <taxon>Chitinophagaceae</taxon>
        <taxon>Chitinophaga</taxon>
    </lineage>
</organism>
<feature type="domain" description="RRM" evidence="3">
    <location>
        <begin position="1"/>
        <end position="79"/>
    </location>
</feature>
<proteinExistence type="predicted"/>
<dbReference type="AlphaFoldDB" id="A0A6B9ZCC7"/>
<feature type="region of interest" description="Disordered" evidence="2">
    <location>
        <begin position="73"/>
        <end position="93"/>
    </location>
</feature>
<evidence type="ECO:0000256" key="1">
    <source>
        <dbReference type="ARBA" id="ARBA00022884"/>
    </source>
</evidence>
<dbReference type="InterPro" id="IPR052462">
    <property type="entry name" value="SLIRP/GR-RBP-like"/>
</dbReference>
<dbReference type="Pfam" id="PF00076">
    <property type="entry name" value="RRM_1"/>
    <property type="match status" value="1"/>
</dbReference>
<evidence type="ECO:0000256" key="2">
    <source>
        <dbReference type="SAM" id="MobiDB-lite"/>
    </source>
</evidence>
<dbReference type="InterPro" id="IPR035979">
    <property type="entry name" value="RBD_domain_sf"/>
</dbReference>